<feature type="region of interest" description="Disordered" evidence="1">
    <location>
        <begin position="72"/>
        <end position="142"/>
    </location>
</feature>
<dbReference type="Proteomes" id="UP001454036">
    <property type="component" value="Unassembled WGS sequence"/>
</dbReference>
<name>A0AAV3NKC7_LITER</name>
<comment type="caution">
    <text evidence="2">The sequence shown here is derived from an EMBL/GenBank/DDBJ whole genome shotgun (WGS) entry which is preliminary data.</text>
</comment>
<dbReference type="EMBL" id="BAABME010000105">
    <property type="protein sequence ID" value="GAA0139624.1"/>
    <property type="molecule type" value="Genomic_DNA"/>
</dbReference>
<keyword evidence="3" id="KW-1185">Reference proteome</keyword>
<dbReference type="AlphaFoldDB" id="A0AAV3NKC7"/>
<feature type="compositionally biased region" description="Low complexity" evidence="1">
    <location>
        <begin position="120"/>
        <end position="134"/>
    </location>
</feature>
<gene>
    <name evidence="2" type="ORF">LIER_01132</name>
</gene>
<evidence type="ECO:0000313" key="3">
    <source>
        <dbReference type="Proteomes" id="UP001454036"/>
    </source>
</evidence>
<accession>A0AAV3NKC7</accession>
<proteinExistence type="predicted"/>
<reference evidence="2 3" key="1">
    <citation type="submission" date="2024-01" db="EMBL/GenBank/DDBJ databases">
        <title>The complete chloroplast genome sequence of Lithospermum erythrorhizon: insights into the phylogenetic relationship among Boraginaceae species and the maternal lineages of purple gromwells.</title>
        <authorList>
            <person name="Okada T."/>
            <person name="Watanabe K."/>
        </authorList>
    </citation>
    <scope>NUCLEOTIDE SEQUENCE [LARGE SCALE GENOMIC DNA]</scope>
</reference>
<sequence length="142" mass="15246">MTSSIDVVCGIDTCSTTLLSKLNDASSASECLSSTTIGFVLGLTSGYWSYTLSEKLHLGLLEVCLGIFQFRQGDSKRNGPNTSDLYMRHNLGPVRPPKGARQPNGPDRPLREAQPRSCKTSEGGTTTELSGETSMRGTTSVR</sequence>
<evidence type="ECO:0000313" key="2">
    <source>
        <dbReference type="EMBL" id="GAA0139624.1"/>
    </source>
</evidence>
<evidence type="ECO:0000256" key="1">
    <source>
        <dbReference type="SAM" id="MobiDB-lite"/>
    </source>
</evidence>
<protein>
    <submittedName>
        <fullName evidence="2">Uncharacterized protein</fullName>
    </submittedName>
</protein>
<organism evidence="2 3">
    <name type="scientific">Lithospermum erythrorhizon</name>
    <name type="common">Purple gromwell</name>
    <name type="synonym">Lithospermum officinale var. erythrorhizon</name>
    <dbReference type="NCBI Taxonomy" id="34254"/>
    <lineage>
        <taxon>Eukaryota</taxon>
        <taxon>Viridiplantae</taxon>
        <taxon>Streptophyta</taxon>
        <taxon>Embryophyta</taxon>
        <taxon>Tracheophyta</taxon>
        <taxon>Spermatophyta</taxon>
        <taxon>Magnoliopsida</taxon>
        <taxon>eudicotyledons</taxon>
        <taxon>Gunneridae</taxon>
        <taxon>Pentapetalae</taxon>
        <taxon>asterids</taxon>
        <taxon>lamiids</taxon>
        <taxon>Boraginales</taxon>
        <taxon>Boraginaceae</taxon>
        <taxon>Boraginoideae</taxon>
        <taxon>Lithospermeae</taxon>
        <taxon>Lithospermum</taxon>
    </lineage>
</organism>